<keyword evidence="2" id="KW-1185">Reference proteome</keyword>
<proteinExistence type="predicted"/>
<reference evidence="2" key="1">
    <citation type="submission" date="2023-01" db="EMBL/GenBank/DDBJ databases">
        <title>Key to firefly adult light organ development and bioluminescence: homeobox transcription factors regulate luciferase expression and transportation to peroxisome.</title>
        <authorList>
            <person name="Fu X."/>
        </authorList>
    </citation>
    <scope>NUCLEOTIDE SEQUENCE [LARGE SCALE GENOMIC DNA]</scope>
</reference>
<organism evidence="1 2">
    <name type="scientific">Aquatica leii</name>
    <dbReference type="NCBI Taxonomy" id="1421715"/>
    <lineage>
        <taxon>Eukaryota</taxon>
        <taxon>Metazoa</taxon>
        <taxon>Ecdysozoa</taxon>
        <taxon>Arthropoda</taxon>
        <taxon>Hexapoda</taxon>
        <taxon>Insecta</taxon>
        <taxon>Pterygota</taxon>
        <taxon>Neoptera</taxon>
        <taxon>Endopterygota</taxon>
        <taxon>Coleoptera</taxon>
        <taxon>Polyphaga</taxon>
        <taxon>Elateriformia</taxon>
        <taxon>Elateroidea</taxon>
        <taxon>Lampyridae</taxon>
        <taxon>Luciolinae</taxon>
        <taxon>Aquatica</taxon>
    </lineage>
</organism>
<comment type="caution">
    <text evidence="1">The sequence shown here is derived from an EMBL/GenBank/DDBJ whole genome shotgun (WGS) entry which is preliminary data.</text>
</comment>
<protein>
    <submittedName>
        <fullName evidence="1">Uncharacterized protein</fullName>
    </submittedName>
</protein>
<dbReference type="Proteomes" id="UP001353858">
    <property type="component" value="Unassembled WGS sequence"/>
</dbReference>
<sequence>MYIIFYIKKISKASTAPNKNFENLDKPQKLPTHEHAMDGVYFNGSSIQGDRFSMAMNRRNGNEIETYIFVKIASLEGTLVNVDNPNASLNKGEDDSFSAEGFNIVSIIPTKKWKITYNGKMKNAENAQIHNVHLNLDFFSNLSIFDYGTDFDHLSHAKALALELWSGAYFDILKEFHLMCYGQFSKLKGKVSVDVKEYELKMDSYRDHTVADNFNWATYHRYITHYINVENGDRFVITKLSQPVVTSNFSQGFMYNASDKKYYPLQKCNLELYQHGETEKPPVDYAFLFAAGGREFTIQIKVEDSIPAYLGKNWDCKLLERFCSADVNGKKGWGSCQWLYRNVYGKSILSKTL</sequence>
<dbReference type="PANTHER" id="PTHR34717">
    <property type="entry name" value="EG:BACR7A4.20 PROTEIN"/>
    <property type="match status" value="1"/>
</dbReference>
<evidence type="ECO:0000313" key="1">
    <source>
        <dbReference type="EMBL" id="KAK4876347.1"/>
    </source>
</evidence>
<dbReference type="AlphaFoldDB" id="A0AAN7SDH3"/>
<name>A0AAN7SDH3_9COLE</name>
<dbReference type="EMBL" id="JARPUR010000005">
    <property type="protein sequence ID" value="KAK4876347.1"/>
    <property type="molecule type" value="Genomic_DNA"/>
</dbReference>
<gene>
    <name evidence="1" type="ORF">RN001_012769</name>
</gene>
<evidence type="ECO:0000313" key="2">
    <source>
        <dbReference type="Proteomes" id="UP001353858"/>
    </source>
</evidence>
<dbReference type="PANTHER" id="PTHR34717:SF1">
    <property type="entry name" value="EG:BACR7A4.20 PROTEIN"/>
    <property type="match status" value="1"/>
</dbReference>
<accession>A0AAN7SDH3</accession>